<dbReference type="AlphaFoldDB" id="A0A9W7JM41"/>
<proteinExistence type="predicted"/>
<gene>
    <name evidence="1" type="ORF">HRI_005272500</name>
</gene>
<sequence length="128" mass="13684">MEIKLGNLKYSNPFLAQSVNVMNAPFYSNSLGSLVSSGHTIHDMTQSTPTINSERSGIQSVFPGNLPVISGYSPVQLQLLLADSVKTRCRIVCACHGTHMSPEECTKPDINICLATFPSTNPAASAQS</sequence>
<reference evidence="1" key="1">
    <citation type="submission" date="2023-05" db="EMBL/GenBank/DDBJ databases">
        <title>Genome and transcriptome analyses reveal genes involved in the formation of fine ridges on petal epidermal cells in Hibiscus trionum.</title>
        <authorList>
            <person name="Koshimizu S."/>
            <person name="Masuda S."/>
            <person name="Ishii T."/>
            <person name="Shirasu K."/>
            <person name="Hoshino A."/>
            <person name="Arita M."/>
        </authorList>
    </citation>
    <scope>NUCLEOTIDE SEQUENCE</scope>
    <source>
        <strain evidence="1">Hamamatsu line</strain>
    </source>
</reference>
<protein>
    <submittedName>
        <fullName evidence="1">Uncharacterized protein</fullName>
    </submittedName>
</protein>
<evidence type="ECO:0000313" key="1">
    <source>
        <dbReference type="EMBL" id="GMJ16033.1"/>
    </source>
</evidence>
<dbReference type="OrthoDB" id="1936656at2759"/>
<keyword evidence="2" id="KW-1185">Reference proteome</keyword>
<evidence type="ECO:0000313" key="2">
    <source>
        <dbReference type="Proteomes" id="UP001165190"/>
    </source>
</evidence>
<organism evidence="1 2">
    <name type="scientific">Hibiscus trionum</name>
    <name type="common">Flower of an hour</name>
    <dbReference type="NCBI Taxonomy" id="183268"/>
    <lineage>
        <taxon>Eukaryota</taxon>
        <taxon>Viridiplantae</taxon>
        <taxon>Streptophyta</taxon>
        <taxon>Embryophyta</taxon>
        <taxon>Tracheophyta</taxon>
        <taxon>Spermatophyta</taxon>
        <taxon>Magnoliopsida</taxon>
        <taxon>eudicotyledons</taxon>
        <taxon>Gunneridae</taxon>
        <taxon>Pentapetalae</taxon>
        <taxon>rosids</taxon>
        <taxon>malvids</taxon>
        <taxon>Malvales</taxon>
        <taxon>Malvaceae</taxon>
        <taxon>Malvoideae</taxon>
        <taxon>Hibiscus</taxon>
    </lineage>
</organism>
<name>A0A9W7JM41_HIBTR</name>
<dbReference type="EMBL" id="BSYR01000097">
    <property type="protein sequence ID" value="GMJ16033.1"/>
    <property type="molecule type" value="Genomic_DNA"/>
</dbReference>
<comment type="caution">
    <text evidence="1">The sequence shown here is derived from an EMBL/GenBank/DDBJ whole genome shotgun (WGS) entry which is preliminary data.</text>
</comment>
<dbReference type="Proteomes" id="UP001165190">
    <property type="component" value="Unassembled WGS sequence"/>
</dbReference>
<accession>A0A9W7JM41</accession>